<keyword evidence="1" id="KW-1133">Transmembrane helix</keyword>
<feature type="transmembrane region" description="Helical" evidence="1">
    <location>
        <begin position="9"/>
        <end position="26"/>
    </location>
</feature>
<feature type="transmembrane region" description="Helical" evidence="1">
    <location>
        <begin position="630"/>
        <end position="654"/>
    </location>
</feature>
<gene>
    <name evidence="2" type="ORF">LY90DRAFT_82632</name>
</gene>
<protein>
    <submittedName>
        <fullName evidence="2">Uncharacterized protein</fullName>
    </submittedName>
</protein>
<keyword evidence="1" id="KW-0812">Transmembrane</keyword>
<keyword evidence="3" id="KW-1185">Reference proteome</keyword>
<proteinExistence type="predicted"/>
<reference evidence="2 3" key="1">
    <citation type="submission" date="2016-08" db="EMBL/GenBank/DDBJ databases">
        <title>A Parts List for Fungal Cellulosomes Revealed by Comparative Genomics.</title>
        <authorList>
            <consortium name="DOE Joint Genome Institute"/>
            <person name="Haitjema C.H."/>
            <person name="Gilmore S.P."/>
            <person name="Henske J.K."/>
            <person name="Solomon K.V."/>
            <person name="De Groot R."/>
            <person name="Kuo A."/>
            <person name="Mondo S.J."/>
            <person name="Salamov A.A."/>
            <person name="Labutti K."/>
            <person name="Zhao Z."/>
            <person name="Chiniquy J."/>
            <person name="Barry K."/>
            <person name="Brewer H.M."/>
            <person name="Purvine S.O."/>
            <person name="Wright A.T."/>
            <person name="Boxma B."/>
            <person name="Van Alen T."/>
            <person name="Hackstein J.H."/>
            <person name="Baker S.E."/>
            <person name="Grigoriev I.V."/>
            <person name="O'Malley M.A."/>
        </authorList>
    </citation>
    <scope>NUCLEOTIDE SEQUENCE [LARGE SCALE GENOMIC DNA]</scope>
    <source>
        <strain evidence="2 3">G1</strain>
    </source>
</reference>
<dbReference type="AlphaFoldDB" id="A0A1Y2B5E7"/>
<evidence type="ECO:0000313" key="2">
    <source>
        <dbReference type="EMBL" id="ORY30062.1"/>
    </source>
</evidence>
<feature type="transmembrane region" description="Helical" evidence="1">
    <location>
        <begin position="67"/>
        <end position="86"/>
    </location>
</feature>
<name>A0A1Y2B5E7_9FUNG</name>
<feature type="transmembrane region" description="Helical" evidence="1">
    <location>
        <begin position="717"/>
        <end position="738"/>
    </location>
</feature>
<dbReference type="EMBL" id="MCOG01000176">
    <property type="protein sequence ID" value="ORY30062.1"/>
    <property type="molecule type" value="Genomic_DNA"/>
</dbReference>
<accession>A0A1Y2B5E7</accession>
<feature type="transmembrane region" description="Helical" evidence="1">
    <location>
        <begin position="449"/>
        <end position="472"/>
    </location>
</feature>
<comment type="caution">
    <text evidence="2">The sequence shown here is derived from an EMBL/GenBank/DDBJ whole genome shotgun (WGS) entry which is preliminary data.</text>
</comment>
<evidence type="ECO:0000313" key="3">
    <source>
        <dbReference type="Proteomes" id="UP000193920"/>
    </source>
</evidence>
<dbReference type="Proteomes" id="UP000193920">
    <property type="component" value="Unassembled WGS sequence"/>
</dbReference>
<keyword evidence="1" id="KW-0472">Membrane</keyword>
<feature type="transmembrane region" description="Helical" evidence="1">
    <location>
        <begin position="942"/>
        <end position="962"/>
    </location>
</feature>
<sequence length="1002" mass="118174">MDVKNIQFVIYNLLGFIFLFLAYSQLKYQPFYSIQVNNYRFGVYLSLGSLSLYTLVIYILKKNSSQIVADVSIFFLFIIFFIGYYYNNYYFKKSVNRVYKRYTEKVIINNLRKNSSDEELDYNPEKMKKLNAYQSIERITEEKFVRNEIKVFKNYYECEFACRFIRNNRDIDAFNLMKKLFEEGINQFKHESDLYIIAWFYINSMRTFYKENNLLQKYDKELFNADYLISIALELKLGMRKKYLINLAENYMEMMKRENLQIDNSSNNNIEDTIKFEDLKHHAITLHIMGLKEIMKLFDKLKSSTNPKDVVKYGSCISKICKFQNSAYSQYRAILRQFPETKDILYNYIPFLIDVMSKEDEACRYSSSIPNRKNSERSSSKVSSNDIVTFNVKKVNSMSSNSISSVPFSEDYSIMSGLGKEIRKKLNYKNTMIKKFISPIKDCKFRMNISGLLFIIIFAIQTFVNITMFNFAEKKVTDLNYSIIITGSIMETAFHARMISSSIMTNDDENYKKYKSLLQRDSEIHNDIYINSVSKTMDNYIPQSFLIVPVGEYSYDTVELNPITDSYRKLIANLQFTFNREMLNEKENITDILYEPHFRYFIVNSKSYFDNYFGECLTASREDIEANFTFLYFLTIIFDIILSLLAVAIAYTTFVDFKKLTNKTFFNVLRTFRFISKDHMEEIINNYNKKIEILTKDNEIDKNAKEETMSFNKFKNIALILSFIIIFIFIVLIGVPVLDVSSKIQKTLALLNQSSDRHSILKGIQMYTYEVLNNDRSIFVLNEPIRIINNLIYKLEKNQKELKNGLYGGPTFEDYPSISKILKENGCYRIYSSDSCDSIIYNSDYGFSKELGTLPINELIMEYLYYVKNFISDVEDERYVKLPFTNKENIKILFDQELNDNFFKLQDSLMDNMIGAIQYIDQELINYCSDLIENKKTETLELMIIGIVTLIFIDLLVLNKIFEGKVKEMKALVSFVFLIPSSIVNKNDKYKRFLETSQFEDY</sequence>
<evidence type="ECO:0000256" key="1">
    <source>
        <dbReference type="SAM" id="Phobius"/>
    </source>
</evidence>
<organism evidence="2 3">
    <name type="scientific">Neocallimastix californiae</name>
    <dbReference type="NCBI Taxonomy" id="1754190"/>
    <lineage>
        <taxon>Eukaryota</taxon>
        <taxon>Fungi</taxon>
        <taxon>Fungi incertae sedis</taxon>
        <taxon>Chytridiomycota</taxon>
        <taxon>Chytridiomycota incertae sedis</taxon>
        <taxon>Neocallimastigomycetes</taxon>
        <taxon>Neocallimastigales</taxon>
        <taxon>Neocallimastigaceae</taxon>
        <taxon>Neocallimastix</taxon>
    </lineage>
</organism>
<dbReference type="OrthoDB" id="2150992at2759"/>
<feature type="transmembrane region" description="Helical" evidence="1">
    <location>
        <begin position="41"/>
        <end position="60"/>
    </location>
</feature>